<gene>
    <name evidence="1" type="ORF">M493_17945</name>
</gene>
<organism evidence="1 2">
    <name type="scientific">Geobacillus genomosp. 3</name>
    <dbReference type="NCBI Taxonomy" id="1921421"/>
    <lineage>
        <taxon>Bacteria</taxon>
        <taxon>Bacillati</taxon>
        <taxon>Bacillota</taxon>
        <taxon>Bacilli</taxon>
        <taxon>Bacillales</taxon>
        <taxon>Anoxybacillaceae</taxon>
        <taxon>Geobacillus</taxon>
    </lineage>
</organism>
<dbReference type="AlphaFoldDB" id="S5ZHQ2"/>
<sequence>MTVNDAYTIQDELIQFVDSRFSHDNGRNDRTFIFNAGKPDGGLLSFVRNGCRSSLIPNEKSIPRA</sequence>
<dbReference type="KEGG" id="gjf:M493_17945"/>
<dbReference type="HOGENOM" id="CLU_2843601_0_0_9"/>
<dbReference type="EMBL" id="CP006254">
    <property type="protein sequence ID" value="AGT33795.1"/>
    <property type="molecule type" value="Genomic_DNA"/>
</dbReference>
<dbReference type="STRING" id="1921421.M493_17945"/>
<dbReference type="PATRIC" id="fig|1345697.3.peg.3542"/>
<accession>S5ZHQ2</accession>
<proteinExistence type="predicted"/>
<dbReference type="Proteomes" id="UP000015500">
    <property type="component" value="Chromosome"/>
</dbReference>
<protein>
    <submittedName>
        <fullName evidence="1">Uncharacterized protein</fullName>
    </submittedName>
</protein>
<evidence type="ECO:0000313" key="1">
    <source>
        <dbReference type="EMBL" id="AGT33795.1"/>
    </source>
</evidence>
<keyword evidence="2" id="KW-1185">Reference proteome</keyword>
<name>S5ZHQ2_GEOG3</name>
<reference evidence="1 2" key="1">
    <citation type="journal article" date="2014" name="Genome Announc.">
        <title>Complete Genome Sequence of the Thermophilic Polychlorinated Biphenyl Degrader Geobacillus sp. Strain JF8 (NBRC 109937).</title>
        <authorList>
            <person name="Shintani M."/>
            <person name="Ohtsubo Y."/>
            <person name="Fukuda K."/>
            <person name="Hosoyama A."/>
            <person name="Ohji S."/>
            <person name="Yamazoe A."/>
            <person name="Fujita N."/>
            <person name="Nagata Y."/>
            <person name="Tsuda M."/>
            <person name="Hatta T."/>
            <person name="Kimbara K."/>
        </authorList>
    </citation>
    <scope>NUCLEOTIDE SEQUENCE [LARGE SCALE GENOMIC DNA]</scope>
    <source>
        <strain evidence="1 2">JF8</strain>
    </source>
</reference>
<evidence type="ECO:0000313" key="2">
    <source>
        <dbReference type="Proteomes" id="UP000015500"/>
    </source>
</evidence>